<dbReference type="InterPro" id="IPR006680">
    <property type="entry name" value="Amidohydro-rel"/>
</dbReference>
<dbReference type="InterPro" id="IPR011059">
    <property type="entry name" value="Metal-dep_hydrolase_composite"/>
</dbReference>
<evidence type="ECO:0000259" key="7">
    <source>
        <dbReference type="Pfam" id="PF01979"/>
    </source>
</evidence>
<evidence type="ECO:0000256" key="1">
    <source>
        <dbReference type="ARBA" id="ARBA00006773"/>
    </source>
</evidence>
<comment type="catalytic activity">
    <reaction evidence="5 6">
        <text>adenine + H2O + H(+) = hypoxanthine + NH4(+)</text>
        <dbReference type="Rhea" id="RHEA:23688"/>
        <dbReference type="ChEBI" id="CHEBI:15377"/>
        <dbReference type="ChEBI" id="CHEBI:15378"/>
        <dbReference type="ChEBI" id="CHEBI:16708"/>
        <dbReference type="ChEBI" id="CHEBI:17368"/>
        <dbReference type="ChEBI" id="CHEBI:28938"/>
        <dbReference type="EC" id="3.5.4.2"/>
    </reaction>
</comment>
<dbReference type="HAMAP" id="MF_01518">
    <property type="entry name" value="Adenine_deamin"/>
    <property type="match status" value="1"/>
</dbReference>
<dbReference type="Pfam" id="PF13382">
    <property type="entry name" value="Adenine_deam_C"/>
    <property type="match status" value="1"/>
</dbReference>
<evidence type="ECO:0000256" key="6">
    <source>
        <dbReference type="HAMAP-Rule" id="MF_01518"/>
    </source>
</evidence>
<dbReference type="GO" id="GO:0006146">
    <property type="term" value="P:adenine catabolic process"/>
    <property type="evidence" value="ECO:0007669"/>
    <property type="project" value="InterPro"/>
</dbReference>
<evidence type="ECO:0000259" key="8">
    <source>
        <dbReference type="Pfam" id="PF13382"/>
    </source>
</evidence>
<proteinExistence type="inferred from homology"/>
<dbReference type="SUPFAM" id="SSF51338">
    <property type="entry name" value="Composite domain of metallo-dependent hydrolases"/>
    <property type="match status" value="1"/>
</dbReference>
<accession>A0A9D1NAZ8</accession>
<dbReference type="AlphaFoldDB" id="A0A9D1NAZ8"/>
<evidence type="ECO:0000313" key="9">
    <source>
        <dbReference type="EMBL" id="HIU99358.1"/>
    </source>
</evidence>
<dbReference type="Proteomes" id="UP000886857">
    <property type="component" value="Unassembled WGS sequence"/>
</dbReference>
<dbReference type="InterPro" id="IPR006679">
    <property type="entry name" value="Adenine_deam"/>
</dbReference>
<organism evidence="9 10">
    <name type="scientific">Candidatus Limadaptatus stercoripullorum</name>
    <dbReference type="NCBI Taxonomy" id="2840846"/>
    <lineage>
        <taxon>Bacteria</taxon>
        <taxon>Bacillati</taxon>
        <taxon>Bacillota</taxon>
        <taxon>Clostridia</taxon>
        <taxon>Eubacteriales</taxon>
        <taxon>Candidatus Limadaptatus</taxon>
    </lineage>
</organism>
<dbReference type="SUPFAM" id="SSF51556">
    <property type="entry name" value="Metallo-dependent hydrolases"/>
    <property type="match status" value="1"/>
</dbReference>
<evidence type="ECO:0000256" key="5">
    <source>
        <dbReference type="ARBA" id="ARBA00047720"/>
    </source>
</evidence>
<sequence length="546" mass="57128">MARICLKGGLVADGGTRSVYAADVLVADGKIVAVGEGLLGDAEIDVRGLIVTAGFADAHVHIESGMILPPAFGEAVLPHGTTVLVTDPHEVVNVAGAKGLGEYLDLAAASPADVYTALPSSVPATPLDTNGAGKFLAEDMRPFMSRPDVVGLGEVMCFYDAAAGEKEIADKIALARAAGKAVDGHTAGMPAELTDAYVAAGVQNNHECTSEEELLRLYRAGMNIYIREGSAAHNAGVLLRAVKKHGLDTGRFAFCTDDKHLSSIAAEGHIDTIVRMALREGFGWGDTAAMASANAARFYKLGGKGRPAVGYDADLVVLTQDASEVRLVMKGGEIVAKDGKAVMNGAKRAYKLPVFENTVKLPELSEEMFEVPERLRGVAMGLTDGELLTTLEKADDRGALCLLATIERHGKNGGHAVCLLKNYGLERGAVATSVSHDSHNVVCAGKDARDMIVACRRLSQIGGGYVIAEGGRVVDELPLPAYGLMALGGAEETAAAIARTAESAHALGVGRGIDPFTTLSFVALPVIPRLRLLDTGLYDTETRSFL</sequence>
<comment type="caution">
    <text evidence="9">The sequence shown here is derived from an EMBL/GenBank/DDBJ whole genome shotgun (WGS) entry which is preliminary data.</text>
</comment>
<evidence type="ECO:0000256" key="2">
    <source>
        <dbReference type="ARBA" id="ARBA00012782"/>
    </source>
</evidence>
<feature type="domain" description="Adenine deaminase C-terminal" evidence="8">
    <location>
        <begin position="395"/>
        <end position="542"/>
    </location>
</feature>
<dbReference type="PANTHER" id="PTHR11113">
    <property type="entry name" value="N-ACETYLGLUCOSAMINE-6-PHOSPHATE DEACETYLASE"/>
    <property type="match status" value="1"/>
</dbReference>
<keyword evidence="4 6" id="KW-0464">Manganese</keyword>
<dbReference type="Gene3D" id="2.30.40.10">
    <property type="entry name" value="Urease, subunit C, domain 1"/>
    <property type="match status" value="1"/>
</dbReference>
<protein>
    <recommendedName>
        <fullName evidence="2 6">Adenine deaminase</fullName>
        <shortName evidence="6">Adenase</shortName>
        <shortName evidence="6">Adenine aminase</shortName>
        <ecNumber evidence="2 6">3.5.4.2</ecNumber>
    </recommendedName>
</protein>
<comment type="cofactor">
    <cofactor evidence="6">
        <name>Mn(2+)</name>
        <dbReference type="ChEBI" id="CHEBI:29035"/>
    </cofactor>
</comment>
<feature type="domain" description="Amidohydrolase-related" evidence="7">
    <location>
        <begin position="50"/>
        <end position="335"/>
    </location>
</feature>
<dbReference type="EC" id="3.5.4.2" evidence="2 6"/>
<dbReference type="GO" id="GO:0000034">
    <property type="term" value="F:adenine deaminase activity"/>
    <property type="evidence" value="ECO:0007669"/>
    <property type="project" value="UniProtKB-UniRule"/>
</dbReference>
<evidence type="ECO:0000256" key="3">
    <source>
        <dbReference type="ARBA" id="ARBA00022801"/>
    </source>
</evidence>
<evidence type="ECO:0000256" key="4">
    <source>
        <dbReference type="ARBA" id="ARBA00023211"/>
    </source>
</evidence>
<dbReference type="Pfam" id="PF01979">
    <property type="entry name" value="Amidohydro_1"/>
    <property type="match status" value="1"/>
</dbReference>
<dbReference type="Gene3D" id="3.20.20.140">
    <property type="entry name" value="Metal-dependent hydrolases"/>
    <property type="match status" value="1"/>
</dbReference>
<keyword evidence="3 6" id="KW-0378">Hydrolase</keyword>
<evidence type="ECO:0000313" key="10">
    <source>
        <dbReference type="Proteomes" id="UP000886857"/>
    </source>
</evidence>
<dbReference type="EMBL" id="DVOE01000088">
    <property type="protein sequence ID" value="HIU99358.1"/>
    <property type="molecule type" value="Genomic_DNA"/>
</dbReference>
<name>A0A9D1NAZ8_9FIRM</name>
<dbReference type="InterPro" id="IPR026912">
    <property type="entry name" value="Adenine_deam_C"/>
</dbReference>
<reference evidence="9" key="2">
    <citation type="journal article" date="2021" name="PeerJ">
        <title>Extensive microbial diversity within the chicken gut microbiome revealed by metagenomics and culture.</title>
        <authorList>
            <person name="Gilroy R."/>
            <person name="Ravi A."/>
            <person name="Getino M."/>
            <person name="Pursley I."/>
            <person name="Horton D.L."/>
            <person name="Alikhan N.F."/>
            <person name="Baker D."/>
            <person name="Gharbi K."/>
            <person name="Hall N."/>
            <person name="Watson M."/>
            <person name="Adriaenssens E.M."/>
            <person name="Foster-Nyarko E."/>
            <person name="Jarju S."/>
            <person name="Secka A."/>
            <person name="Antonio M."/>
            <person name="Oren A."/>
            <person name="Chaudhuri R.R."/>
            <person name="La Ragione R."/>
            <person name="Hildebrand F."/>
            <person name="Pallen M.J."/>
        </authorList>
    </citation>
    <scope>NUCLEOTIDE SEQUENCE</scope>
    <source>
        <strain evidence="9">10406</strain>
    </source>
</reference>
<gene>
    <name evidence="6" type="primary">ade</name>
    <name evidence="9" type="ORF">IAC73_05910</name>
</gene>
<dbReference type="PANTHER" id="PTHR11113:SF2">
    <property type="entry name" value="ADENINE DEAMINASE"/>
    <property type="match status" value="1"/>
</dbReference>
<dbReference type="InterPro" id="IPR032466">
    <property type="entry name" value="Metal_Hydrolase"/>
</dbReference>
<reference evidence="9" key="1">
    <citation type="submission" date="2020-10" db="EMBL/GenBank/DDBJ databases">
        <authorList>
            <person name="Gilroy R."/>
        </authorList>
    </citation>
    <scope>NUCLEOTIDE SEQUENCE</scope>
    <source>
        <strain evidence="9">10406</strain>
    </source>
</reference>
<comment type="similarity">
    <text evidence="1 6">Belongs to the metallo-dependent hydrolases superfamily. Adenine deaminase family.</text>
</comment>